<feature type="region of interest" description="Disordered" evidence="1">
    <location>
        <begin position="1"/>
        <end position="44"/>
    </location>
</feature>
<gene>
    <name evidence="2" type="ORF">GQ607_007880</name>
</gene>
<name>A0A8H3WFQ2_9PEZI</name>
<evidence type="ECO:0000256" key="1">
    <source>
        <dbReference type="SAM" id="MobiDB-lite"/>
    </source>
</evidence>
<protein>
    <submittedName>
        <fullName evidence="2">Uncharacterized protein</fullName>
    </submittedName>
</protein>
<evidence type="ECO:0000313" key="2">
    <source>
        <dbReference type="EMBL" id="KAF0324987.1"/>
    </source>
</evidence>
<dbReference type="Proteomes" id="UP000434172">
    <property type="component" value="Unassembled WGS sequence"/>
</dbReference>
<reference evidence="2 3" key="1">
    <citation type="submission" date="2019-12" db="EMBL/GenBank/DDBJ databases">
        <title>A genome sequence resource for the geographically widespread anthracnose pathogen Colletotrichum asianum.</title>
        <authorList>
            <person name="Meng Y."/>
        </authorList>
    </citation>
    <scope>NUCLEOTIDE SEQUENCE [LARGE SCALE GENOMIC DNA]</scope>
    <source>
        <strain evidence="2 3">ICMP 18580</strain>
    </source>
</reference>
<accession>A0A8H3WFQ2</accession>
<evidence type="ECO:0000313" key="3">
    <source>
        <dbReference type="Proteomes" id="UP000434172"/>
    </source>
</evidence>
<comment type="caution">
    <text evidence="2">The sequence shown here is derived from an EMBL/GenBank/DDBJ whole genome shotgun (WGS) entry which is preliminary data.</text>
</comment>
<dbReference type="EMBL" id="WOWK01000040">
    <property type="protein sequence ID" value="KAF0324987.1"/>
    <property type="molecule type" value="Genomic_DNA"/>
</dbReference>
<dbReference type="AlphaFoldDB" id="A0A8H3WFQ2"/>
<organism evidence="2 3">
    <name type="scientific">Colletotrichum asianum</name>
    <dbReference type="NCBI Taxonomy" id="702518"/>
    <lineage>
        <taxon>Eukaryota</taxon>
        <taxon>Fungi</taxon>
        <taxon>Dikarya</taxon>
        <taxon>Ascomycota</taxon>
        <taxon>Pezizomycotina</taxon>
        <taxon>Sordariomycetes</taxon>
        <taxon>Hypocreomycetidae</taxon>
        <taxon>Glomerellales</taxon>
        <taxon>Glomerellaceae</taxon>
        <taxon>Colletotrichum</taxon>
        <taxon>Colletotrichum gloeosporioides species complex</taxon>
    </lineage>
</organism>
<proteinExistence type="predicted"/>
<keyword evidence="3" id="KW-1185">Reference proteome</keyword>
<sequence length="241" mass="25792">MQQIQTPAVRGPTGCQDHFAAGTPLPRGKGSSPVAGQPAVASRPSISDGLLPLLWRNLGGPRAIASAADSGFRCRRWPAGGRSSGAPCISQPQRWAVAVLGRSCQREPKKNPGQLVRAQFDRIAGCSAPINGQRPWHRTIPAATKALRHRSSATRVRCIASTSRTDNKTSKMTNFFLVSSASLCSCRSLEGSFWKAPAEGCGCAGRLSCPCRLKVKFVSSSQLSDVRRRASSDRQRGVICH</sequence>